<gene>
    <name evidence="1" type="ORF">C7I85_15190</name>
</gene>
<evidence type="ECO:0000313" key="1">
    <source>
        <dbReference type="EMBL" id="PSJ59702.1"/>
    </source>
</evidence>
<dbReference type="EMBL" id="PXYL01000007">
    <property type="protein sequence ID" value="PSJ59702.1"/>
    <property type="molecule type" value="Genomic_DNA"/>
</dbReference>
<accession>A0A2P7SB28</accession>
<protein>
    <submittedName>
        <fullName evidence="1">Uncharacterized protein</fullName>
    </submittedName>
</protein>
<reference evidence="1 2" key="1">
    <citation type="submission" date="2018-03" db="EMBL/GenBank/DDBJ databases">
        <title>The draft genome of Mesorhizobium soli JCM 19897.</title>
        <authorList>
            <person name="Li L."/>
            <person name="Liu L."/>
            <person name="Liang L."/>
            <person name="Wang T."/>
            <person name="Zhang X."/>
        </authorList>
    </citation>
    <scope>NUCLEOTIDE SEQUENCE [LARGE SCALE GENOMIC DNA]</scope>
    <source>
        <strain evidence="1 2">JCM 19897</strain>
    </source>
</reference>
<dbReference type="AlphaFoldDB" id="A0A2P7SB28"/>
<keyword evidence="2" id="KW-1185">Reference proteome</keyword>
<proteinExistence type="predicted"/>
<evidence type="ECO:0000313" key="2">
    <source>
        <dbReference type="Proteomes" id="UP000240653"/>
    </source>
</evidence>
<comment type="caution">
    <text evidence="1">The sequence shown here is derived from an EMBL/GenBank/DDBJ whole genome shotgun (WGS) entry which is preliminary data.</text>
</comment>
<dbReference type="Proteomes" id="UP000240653">
    <property type="component" value="Unassembled WGS sequence"/>
</dbReference>
<organism evidence="1 2">
    <name type="scientific">Pseudaminobacter soli</name>
    <name type="common">ex Li et al. 2025</name>
    <dbReference type="NCBI Taxonomy" id="1295366"/>
    <lineage>
        <taxon>Bacteria</taxon>
        <taxon>Pseudomonadati</taxon>
        <taxon>Pseudomonadota</taxon>
        <taxon>Alphaproteobacteria</taxon>
        <taxon>Hyphomicrobiales</taxon>
        <taxon>Phyllobacteriaceae</taxon>
        <taxon>Pseudaminobacter</taxon>
    </lineage>
</organism>
<sequence>MPMNHRILFGSYPIPRFANVANHNFLVWTDEEGRPLFEINGGASNPDGTFNYAAAFSRLTAVQTDYARRDPRLYPEFYVRPTSRTVTLFEAGYREVAARWRAGVEMAERIAAAGLRYSFLTQNSNSVASTVARSMELSVPSAALGILRAPGGRRRLRPVDIHGSRHARSMNAHMS</sequence>
<name>A0A2P7SB28_9HYPH</name>